<dbReference type="SMR" id="A0A0J6ZDK1"/>
<dbReference type="InterPro" id="IPR004136">
    <property type="entry name" value="NMO"/>
</dbReference>
<keyword evidence="4" id="KW-0503">Monooxygenase</keyword>
<dbReference type="Gene3D" id="3.20.20.70">
    <property type="entry name" value="Aldolase class I"/>
    <property type="match status" value="1"/>
</dbReference>
<dbReference type="InterPro" id="IPR013785">
    <property type="entry name" value="Aldolase_TIM"/>
</dbReference>
<dbReference type="Proteomes" id="UP000036513">
    <property type="component" value="Unassembled WGS sequence"/>
</dbReference>
<dbReference type="Pfam" id="PF03060">
    <property type="entry name" value="NMO"/>
    <property type="match status" value="2"/>
</dbReference>
<accession>A0A0J6ZDK1</accession>
<keyword evidence="1" id="KW-0285">Flavoprotein</keyword>
<dbReference type="SUPFAM" id="SSF51412">
    <property type="entry name" value="Inosine monophosphate dehydrogenase (IMPDH)"/>
    <property type="match status" value="1"/>
</dbReference>
<comment type="caution">
    <text evidence="4">The sequence shown here is derived from an EMBL/GenBank/DDBJ whole genome shotgun (WGS) entry which is preliminary data.</text>
</comment>
<keyword evidence="5" id="KW-1185">Reference proteome</keyword>
<keyword evidence="2" id="KW-0288">FMN</keyword>
<evidence type="ECO:0000256" key="2">
    <source>
        <dbReference type="ARBA" id="ARBA00022643"/>
    </source>
</evidence>
<dbReference type="GO" id="GO:0018580">
    <property type="term" value="F:nitronate monooxygenase activity"/>
    <property type="evidence" value="ECO:0007669"/>
    <property type="project" value="UniProtKB-EC"/>
</dbReference>
<organism evidence="4 5">
    <name type="scientific">Mycolicibacterium chlorophenolicum</name>
    <dbReference type="NCBI Taxonomy" id="37916"/>
    <lineage>
        <taxon>Bacteria</taxon>
        <taxon>Bacillati</taxon>
        <taxon>Actinomycetota</taxon>
        <taxon>Actinomycetes</taxon>
        <taxon>Mycobacteriales</taxon>
        <taxon>Mycobacteriaceae</taxon>
        <taxon>Mycolicibacterium</taxon>
    </lineage>
</organism>
<dbReference type="PANTHER" id="PTHR32332:SF31">
    <property type="entry name" value="2-NITROPROPANE DIOXYGENASE FAMILY, PUTATIVE (AFU_ORTHOLOGUE AFUA_2G09850)-RELATED"/>
    <property type="match status" value="1"/>
</dbReference>
<dbReference type="RefSeq" id="WP_048468900.1">
    <property type="nucleotide sequence ID" value="NZ_JYNL01000008.1"/>
</dbReference>
<evidence type="ECO:0000313" key="5">
    <source>
        <dbReference type="Proteomes" id="UP000036513"/>
    </source>
</evidence>
<dbReference type="STRING" id="37916.MCHLDSM_00713"/>
<evidence type="ECO:0000256" key="3">
    <source>
        <dbReference type="ARBA" id="ARBA00023002"/>
    </source>
</evidence>
<protein>
    <submittedName>
        <fullName evidence="4">Nitronate monooxygenase</fullName>
        <ecNumber evidence="4">1.13.12.16</ecNumber>
    </submittedName>
</protein>
<dbReference type="CDD" id="cd04730">
    <property type="entry name" value="NPD_like"/>
    <property type="match status" value="1"/>
</dbReference>
<dbReference type="PANTHER" id="PTHR32332">
    <property type="entry name" value="2-NITROPROPANE DIOXYGENASE"/>
    <property type="match status" value="1"/>
</dbReference>
<dbReference type="EMBL" id="JYNL01000008">
    <property type="protein sequence ID" value="KMO82831.1"/>
    <property type="molecule type" value="Genomic_DNA"/>
</dbReference>
<keyword evidence="3 4" id="KW-0560">Oxidoreductase</keyword>
<evidence type="ECO:0000256" key="1">
    <source>
        <dbReference type="ARBA" id="ARBA00022630"/>
    </source>
</evidence>
<gene>
    <name evidence="4" type="ORF">MCHLDSM_00713</name>
</gene>
<evidence type="ECO:0000313" key="4">
    <source>
        <dbReference type="EMBL" id="KMO82831.1"/>
    </source>
</evidence>
<dbReference type="PATRIC" id="fig|37916.4.peg.766"/>
<name>A0A0J6ZDK1_9MYCO</name>
<proteinExistence type="predicted"/>
<dbReference type="EC" id="1.13.12.16" evidence="4"/>
<dbReference type="AlphaFoldDB" id="A0A0J6ZDK1"/>
<sequence length="313" mass="32298">MDLPAIPWWQSMRLEVPIVNAPMGGVAGGALAAAVSRAGGLGMMGMGSSATTSTLHEQLRHVGDLDRPFGIGLIGWRVRDEPALLTTALEARPALLSVSFGDDDAWISRAHDAGCATATQVADLEEALRAVDAGVDVLVARGAEGGGHGQPRVAMLTLLAQTLDRVDVPVLAAGGIATPRALAAVLAAGAAGAWIGTAFAACPESLLPDEARQAMIAAHATDTVTTRAFDVALGYAWPPHIPERLLRNAFTDRWNGREAEIDGAAAEALRTAITHHDYRVAPVNAGQGVGEVTAVEPVAAVITRLCECHPSGG</sequence>
<reference evidence="4 5" key="1">
    <citation type="journal article" date="2015" name="Genome Biol. Evol.">
        <title>Characterization of Three Mycobacterium spp. with Potential Use in Bioremediation by Genome Sequencing and Comparative Genomics.</title>
        <authorList>
            <person name="Das S."/>
            <person name="Pettersson B.M."/>
            <person name="Behra P.R."/>
            <person name="Ramesh M."/>
            <person name="Dasgupta S."/>
            <person name="Bhattacharya A."/>
            <person name="Kirsebom L.A."/>
        </authorList>
    </citation>
    <scope>NUCLEOTIDE SEQUENCE [LARGE SCALE GENOMIC DNA]</scope>
    <source>
        <strain evidence="4 5">DSM 43826</strain>
    </source>
</reference>